<gene>
    <name evidence="1" type="ORF">ACFO8Q_18460</name>
</gene>
<sequence length="151" mass="17070">MNLFGWIDFYSGLEKTKEIGGCIEASSITLANGDTYTNAVITRVDYTGNRFYTVGFMDEQGTVRVVNVDQVSVVENPEYKKVREANNLAYQKWAREQKRLRAVRLLEISKGASRSSYEKELNTLMDDIGVKSVEELYQPVTDKRVLSIVGA</sequence>
<comment type="caution">
    <text evidence="1">The sequence shown here is derived from an EMBL/GenBank/DDBJ whole genome shotgun (WGS) entry which is preliminary data.</text>
</comment>
<dbReference type="EMBL" id="JBHSHC010000125">
    <property type="protein sequence ID" value="MFC4769316.1"/>
    <property type="molecule type" value="Genomic_DNA"/>
</dbReference>
<accession>A0ABV9Q497</accession>
<dbReference type="Proteomes" id="UP001596002">
    <property type="component" value="Unassembled WGS sequence"/>
</dbReference>
<keyword evidence="2" id="KW-1185">Reference proteome</keyword>
<name>A0ABV9Q497_9BACL</name>
<reference evidence="2" key="1">
    <citation type="journal article" date="2019" name="Int. J. Syst. Evol. Microbiol.">
        <title>The Global Catalogue of Microorganisms (GCM) 10K type strain sequencing project: providing services to taxonomists for standard genome sequencing and annotation.</title>
        <authorList>
            <consortium name="The Broad Institute Genomics Platform"/>
            <consortium name="The Broad Institute Genome Sequencing Center for Infectious Disease"/>
            <person name="Wu L."/>
            <person name="Ma J."/>
        </authorList>
    </citation>
    <scope>NUCLEOTIDE SEQUENCE [LARGE SCALE GENOMIC DNA]</scope>
    <source>
        <strain evidence="2">WYCCWR 12678</strain>
    </source>
</reference>
<proteinExistence type="predicted"/>
<evidence type="ECO:0000313" key="2">
    <source>
        <dbReference type="Proteomes" id="UP001596002"/>
    </source>
</evidence>
<dbReference type="RefSeq" id="WP_380027690.1">
    <property type="nucleotide sequence ID" value="NZ_JBHSHC010000125.1"/>
</dbReference>
<organism evidence="1 2">
    <name type="scientific">Effusibacillus consociatus</name>
    <dbReference type="NCBI Taxonomy" id="1117041"/>
    <lineage>
        <taxon>Bacteria</taxon>
        <taxon>Bacillati</taxon>
        <taxon>Bacillota</taxon>
        <taxon>Bacilli</taxon>
        <taxon>Bacillales</taxon>
        <taxon>Alicyclobacillaceae</taxon>
        <taxon>Effusibacillus</taxon>
    </lineage>
</organism>
<evidence type="ECO:0000313" key="1">
    <source>
        <dbReference type="EMBL" id="MFC4769316.1"/>
    </source>
</evidence>
<protein>
    <submittedName>
        <fullName evidence="1">Uncharacterized protein</fullName>
    </submittedName>
</protein>